<dbReference type="EMBL" id="QFOL01000402">
    <property type="protein sequence ID" value="PZP43806.1"/>
    <property type="molecule type" value="Genomic_DNA"/>
</dbReference>
<reference evidence="1 2" key="1">
    <citation type="submission" date="2017-08" db="EMBL/GenBank/DDBJ databases">
        <title>Infants hospitalized years apart are colonized by the same room-sourced microbial strains.</title>
        <authorList>
            <person name="Brooks B."/>
            <person name="Olm M.R."/>
            <person name="Firek B.A."/>
            <person name="Baker R."/>
            <person name="Thomas B.C."/>
            <person name="Morowitz M.J."/>
            <person name="Banfield J.F."/>
        </authorList>
    </citation>
    <scope>NUCLEOTIDE SEQUENCE [LARGE SCALE GENOMIC DNA]</scope>
    <source>
        <strain evidence="1">S2_009_000_R2_73</strain>
    </source>
</reference>
<accession>A0A2W5GDW6</accession>
<organism evidence="1 2">
    <name type="scientific">Agrobacterium fabrum</name>
    <dbReference type="NCBI Taxonomy" id="1176649"/>
    <lineage>
        <taxon>Bacteria</taxon>
        <taxon>Pseudomonadati</taxon>
        <taxon>Pseudomonadota</taxon>
        <taxon>Alphaproteobacteria</taxon>
        <taxon>Hyphomicrobiales</taxon>
        <taxon>Rhizobiaceae</taxon>
        <taxon>Rhizobium/Agrobacterium group</taxon>
        <taxon>Agrobacterium</taxon>
        <taxon>Agrobacterium tumefaciens complex</taxon>
    </lineage>
</organism>
<proteinExistence type="predicted"/>
<gene>
    <name evidence="1" type="ORF">DI595_20885</name>
</gene>
<evidence type="ECO:0000313" key="1">
    <source>
        <dbReference type="EMBL" id="PZP43806.1"/>
    </source>
</evidence>
<dbReference type="AlphaFoldDB" id="A0A2W5GDW6"/>
<evidence type="ECO:0000313" key="2">
    <source>
        <dbReference type="Proteomes" id="UP000249769"/>
    </source>
</evidence>
<comment type="caution">
    <text evidence="1">The sequence shown here is derived from an EMBL/GenBank/DDBJ whole genome shotgun (WGS) entry which is preliminary data.</text>
</comment>
<sequence length="90" mass="10642">MSEEHIVRYSLEEIRAKWARGEKSKTDWGRVEAMTDEDIDRATRDDPDWAGFDDIDWSKATVVFPTSKDYQTHMEAIQRHHLHEQKKPQG</sequence>
<dbReference type="Proteomes" id="UP000249769">
    <property type="component" value="Unassembled WGS sequence"/>
</dbReference>
<name>A0A2W5GDW6_9HYPH</name>
<protein>
    <submittedName>
        <fullName evidence="1">Uncharacterized protein</fullName>
    </submittedName>
</protein>